<evidence type="ECO:0000313" key="2">
    <source>
        <dbReference type="Proteomes" id="UP001596143"/>
    </source>
</evidence>
<keyword evidence="2" id="KW-1185">Reference proteome</keyword>
<reference evidence="2" key="1">
    <citation type="journal article" date="2019" name="Int. J. Syst. Evol. Microbiol.">
        <title>The Global Catalogue of Microorganisms (GCM) 10K type strain sequencing project: providing services to taxonomists for standard genome sequencing and annotation.</title>
        <authorList>
            <consortium name="The Broad Institute Genomics Platform"/>
            <consortium name="The Broad Institute Genome Sequencing Center for Infectious Disease"/>
            <person name="Wu L."/>
            <person name="Ma J."/>
        </authorList>
    </citation>
    <scope>NUCLEOTIDE SEQUENCE [LARGE SCALE GENOMIC DNA]</scope>
    <source>
        <strain evidence="2">CGMCC 1.15790</strain>
    </source>
</reference>
<dbReference type="PANTHER" id="PTHR38440">
    <property type="entry name" value="UPF0398 PROTEIN YPSA"/>
    <property type="match status" value="1"/>
</dbReference>
<dbReference type="PIRSF" id="PIRSF021290">
    <property type="entry name" value="DUF1273"/>
    <property type="match status" value="1"/>
</dbReference>
<dbReference type="SUPFAM" id="SSF102405">
    <property type="entry name" value="MCP/YpsA-like"/>
    <property type="match status" value="1"/>
</dbReference>
<name>A0ABW0U3Y7_9BACI</name>
<dbReference type="RefSeq" id="WP_270897466.1">
    <property type="nucleotide sequence ID" value="NZ_JBHSPF010000018.1"/>
</dbReference>
<dbReference type="EMBL" id="JBHSPF010000018">
    <property type="protein sequence ID" value="MFC5628197.1"/>
    <property type="molecule type" value="Genomic_DNA"/>
</dbReference>
<dbReference type="Pfam" id="PF06908">
    <property type="entry name" value="YpsA"/>
    <property type="match status" value="1"/>
</dbReference>
<organism evidence="1 2">
    <name type="scientific">Aliibacillus thermotolerans</name>
    <dbReference type="NCBI Taxonomy" id="1834418"/>
    <lineage>
        <taxon>Bacteria</taxon>
        <taxon>Bacillati</taxon>
        <taxon>Bacillota</taxon>
        <taxon>Bacilli</taxon>
        <taxon>Bacillales</taxon>
        <taxon>Bacillaceae</taxon>
        <taxon>Aliibacillus</taxon>
    </lineage>
</organism>
<proteinExistence type="predicted"/>
<protein>
    <submittedName>
        <fullName evidence="1">DUF1273 domain-containing protein</fullName>
    </submittedName>
</protein>
<comment type="caution">
    <text evidence="1">The sequence shown here is derived from an EMBL/GenBank/DDBJ whole genome shotgun (WGS) entry which is preliminary data.</text>
</comment>
<dbReference type="PANTHER" id="PTHR38440:SF1">
    <property type="entry name" value="UPF0398 PROTEIN SPR0331"/>
    <property type="match status" value="1"/>
</dbReference>
<dbReference type="NCBIfam" id="NF010181">
    <property type="entry name" value="PRK13660.1"/>
    <property type="match status" value="1"/>
</dbReference>
<gene>
    <name evidence="1" type="ORF">ACFPTR_04715</name>
</gene>
<sequence>MRVLAISGYKPHELAIYKEDAKEIYFIQYAIKKRLLSLMDQGLEWVVISGQRGVEQWSAEVVFQLQDEGYPLQLAVLPPFLYQESIWQEEAQTRYIRILERADFTAPISNRSYESPLQLKVKNEFIIAKTDGILLLYSEDQQGSPDYYLQVAENRHEKDGYPIYLISPDDLQDAVYELSETEEFDEER</sequence>
<evidence type="ECO:0000313" key="1">
    <source>
        <dbReference type="EMBL" id="MFC5628197.1"/>
    </source>
</evidence>
<dbReference type="InterPro" id="IPR010697">
    <property type="entry name" value="YspA"/>
</dbReference>
<dbReference type="Gene3D" id="3.40.50.450">
    <property type="match status" value="1"/>
</dbReference>
<accession>A0ABW0U3Y7</accession>
<dbReference type="Proteomes" id="UP001596143">
    <property type="component" value="Unassembled WGS sequence"/>
</dbReference>